<comment type="caution">
    <text evidence="1">The sequence shown here is derived from an EMBL/GenBank/DDBJ whole genome shotgun (WGS) entry which is preliminary data.</text>
</comment>
<dbReference type="InterPro" id="IPR014985">
    <property type="entry name" value="WbqC"/>
</dbReference>
<reference evidence="1" key="1">
    <citation type="submission" date="2019-12" db="EMBL/GenBank/DDBJ databases">
        <title>Clostridiaceae gen. nov. sp. nov., isolated from sediment in Xinjiang, China.</title>
        <authorList>
            <person name="Zhang R."/>
        </authorList>
    </citation>
    <scope>NUCLEOTIDE SEQUENCE</scope>
    <source>
        <strain evidence="1">D2Q-11</strain>
    </source>
</reference>
<evidence type="ECO:0000313" key="1">
    <source>
        <dbReference type="EMBL" id="MBS4538828.1"/>
    </source>
</evidence>
<proteinExistence type="predicted"/>
<dbReference type="AlphaFoldDB" id="A0A942UUH6"/>
<name>A0A942UUH6_9FIRM</name>
<organism evidence="1 2">
    <name type="scientific">Anaeromonas frigoriresistens</name>
    <dbReference type="NCBI Taxonomy" id="2683708"/>
    <lineage>
        <taxon>Bacteria</taxon>
        <taxon>Bacillati</taxon>
        <taxon>Bacillota</taxon>
        <taxon>Tissierellia</taxon>
        <taxon>Tissierellales</taxon>
        <taxon>Thermohalobacteraceae</taxon>
        <taxon>Anaeromonas</taxon>
    </lineage>
</organism>
<gene>
    <name evidence="1" type="ORF">GOQ27_10150</name>
</gene>
<dbReference type="EMBL" id="WSFT01000037">
    <property type="protein sequence ID" value="MBS4538828.1"/>
    <property type="molecule type" value="Genomic_DNA"/>
</dbReference>
<dbReference type="Proteomes" id="UP000724672">
    <property type="component" value="Unassembled WGS sequence"/>
</dbReference>
<keyword evidence="2" id="KW-1185">Reference proteome</keyword>
<dbReference type="Pfam" id="PF08889">
    <property type="entry name" value="WbqC"/>
    <property type="match status" value="1"/>
</dbReference>
<dbReference type="RefSeq" id="WP_203366748.1">
    <property type="nucleotide sequence ID" value="NZ_WSFT01000037.1"/>
</dbReference>
<protein>
    <submittedName>
        <fullName evidence="1">WbqC family protein</fullName>
    </submittedName>
</protein>
<evidence type="ECO:0000313" key="2">
    <source>
        <dbReference type="Proteomes" id="UP000724672"/>
    </source>
</evidence>
<sequence>MIVSLHQPNYIPWLGYFYKIYKSDIFIIADDLQYIKRGYINRNQIKTPEGLQWLTIPVDYKYNLKSNINEVHTKDDLGWKEKHLRIIEQYYKRSKYFDDFFYLLKENVMKDYDTISDLNINILKMICEVLDIKTEMILLSDLDIEGDKSERIVNICKYLNADTYLSGHGAKAYNDLELFDKNNINLVYSDFQVKEYKQLWGEFIKNMSVIDYIFNCGFDIKKLFN</sequence>
<accession>A0A942UUH6</accession>